<dbReference type="OrthoDB" id="9800788at2"/>
<gene>
    <name evidence="1" type="ORF">CBP12_09620</name>
</gene>
<evidence type="ECO:0000313" key="2">
    <source>
        <dbReference type="Proteomes" id="UP000243793"/>
    </source>
</evidence>
<protein>
    <recommendedName>
        <fullName evidence="3">DUF736 domain-containing protein</fullName>
    </recommendedName>
</protein>
<dbReference type="Pfam" id="PF05284">
    <property type="entry name" value="DUF736"/>
    <property type="match status" value="1"/>
</dbReference>
<reference evidence="2" key="1">
    <citation type="submission" date="2017-05" db="EMBL/GenBank/DDBJ databases">
        <authorList>
            <person name="Sung H."/>
        </authorList>
    </citation>
    <scope>NUCLEOTIDE SEQUENCE [LARGE SCALE GENOMIC DNA]</scope>
    <source>
        <strain evidence="2">AMac2203</strain>
    </source>
</reference>
<evidence type="ECO:0000313" key="1">
    <source>
        <dbReference type="EMBL" id="ART81165.1"/>
    </source>
</evidence>
<organism evidence="1 2">
    <name type="scientific">Oceanisphaera avium</name>
    <dbReference type="NCBI Taxonomy" id="1903694"/>
    <lineage>
        <taxon>Bacteria</taxon>
        <taxon>Pseudomonadati</taxon>
        <taxon>Pseudomonadota</taxon>
        <taxon>Gammaproteobacteria</taxon>
        <taxon>Aeromonadales</taxon>
        <taxon>Aeromonadaceae</taxon>
        <taxon>Oceanisphaera</taxon>
    </lineage>
</organism>
<name>A0A1Y0D236_9GAMM</name>
<proteinExistence type="predicted"/>
<dbReference type="EMBL" id="CP021376">
    <property type="protein sequence ID" value="ART81165.1"/>
    <property type="molecule type" value="Genomic_DNA"/>
</dbReference>
<accession>A0A1Y0D236</accession>
<dbReference type="Proteomes" id="UP000243793">
    <property type="component" value="Chromosome"/>
</dbReference>
<dbReference type="RefSeq" id="WP_086965516.1">
    <property type="nucleotide sequence ID" value="NZ_CP021376.1"/>
</dbReference>
<evidence type="ECO:0008006" key="3">
    <source>
        <dbReference type="Google" id="ProtNLM"/>
    </source>
</evidence>
<dbReference type="InterPro" id="IPR007948">
    <property type="entry name" value="DUF736"/>
</dbReference>
<keyword evidence="2" id="KW-1185">Reference proteome</keyword>
<dbReference type="AlphaFoldDB" id="A0A1Y0D236"/>
<sequence>MVLPWSVQATLQGGQLHTLALNLKVKLVPNDKGNNESAPDFRVQAASYDIGAAWKKISEAGREYLSVTIDDLSFPGGLPARY</sequence>
<dbReference type="KEGG" id="ocm:CBP12_09620"/>